<dbReference type="RefSeq" id="XP_017774981.1">
    <property type="nucleotide sequence ID" value="XM_017919492.1"/>
</dbReference>
<dbReference type="GeneID" id="108561522"/>
<keyword evidence="1 3" id="KW-0694">RNA-binding</keyword>
<feature type="region of interest" description="Disordered" evidence="4">
    <location>
        <begin position="1"/>
        <end position="51"/>
    </location>
</feature>
<accession>A0ABM1MK81</accession>
<evidence type="ECO:0000256" key="1">
    <source>
        <dbReference type="ARBA" id="ARBA00022884"/>
    </source>
</evidence>
<dbReference type="Pfam" id="PF00076">
    <property type="entry name" value="RRM_1"/>
    <property type="match status" value="1"/>
</dbReference>
<dbReference type="InterPro" id="IPR035979">
    <property type="entry name" value="RBD_domain_sf"/>
</dbReference>
<evidence type="ECO:0000256" key="2">
    <source>
        <dbReference type="PROSITE-ProRule" id="PRU00047"/>
    </source>
</evidence>
<evidence type="ECO:0000256" key="3">
    <source>
        <dbReference type="PROSITE-ProRule" id="PRU00176"/>
    </source>
</evidence>
<dbReference type="SUPFAM" id="SSF54928">
    <property type="entry name" value="RNA-binding domain, RBD"/>
    <property type="match status" value="1"/>
</dbReference>
<dbReference type="PROSITE" id="PS50158">
    <property type="entry name" value="ZF_CCHC"/>
    <property type="match status" value="1"/>
</dbReference>
<dbReference type="RefSeq" id="XP_017774982.1">
    <property type="nucleotide sequence ID" value="XM_017919493.1"/>
</dbReference>
<dbReference type="PANTHER" id="PTHR48038">
    <property type="entry name" value="RIBONUCLEOPROTEIN RB97D"/>
    <property type="match status" value="1"/>
</dbReference>
<dbReference type="Gene3D" id="3.30.70.330">
    <property type="match status" value="1"/>
</dbReference>
<keyword evidence="2" id="KW-0479">Metal-binding</keyword>
<dbReference type="InterPro" id="IPR000504">
    <property type="entry name" value="RRM_dom"/>
</dbReference>
<evidence type="ECO:0000259" key="5">
    <source>
        <dbReference type="PROSITE" id="PS50102"/>
    </source>
</evidence>
<keyword evidence="2" id="KW-0862">Zinc</keyword>
<organism evidence="7 8">
    <name type="scientific">Nicrophorus vespilloides</name>
    <name type="common">Boreal carrion beetle</name>
    <dbReference type="NCBI Taxonomy" id="110193"/>
    <lineage>
        <taxon>Eukaryota</taxon>
        <taxon>Metazoa</taxon>
        <taxon>Ecdysozoa</taxon>
        <taxon>Arthropoda</taxon>
        <taxon>Hexapoda</taxon>
        <taxon>Insecta</taxon>
        <taxon>Pterygota</taxon>
        <taxon>Neoptera</taxon>
        <taxon>Endopterygota</taxon>
        <taxon>Coleoptera</taxon>
        <taxon>Polyphaga</taxon>
        <taxon>Staphyliniformia</taxon>
        <taxon>Silphidae</taxon>
        <taxon>Nicrophorinae</taxon>
        <taxon>Nicrophorus</taxon>
    </lineage>
</organism>
<keyword evidence="2" id="KW-0863">Zinc-finger</keyword>
<reference evidence="8 9" key="1">
    <citation type="submission" date="2025-05" db="UniProtKB">
        <authorList>
            <consortium name="RefSeq"/>
        </authorList>
    </citation>
    <scope>IDENTIFICATION</scope>
    <source>
        <tissue evidence="8 9">Whole Larva</tissue>
    </source>
</reference>
<dbReference type="InterPro" id="IPR012677">
    <property type="entry name" value="Nucleotide-bd_a/b_plait_sf"/>
</dbReference>
<gene>
    <name evidence="8 9" type="primary">LOC108561522</name>
</gene>
<evidence type="ECO:0000313" key="8">
    <source>
        <dbReference type="RefSeq" id="XP_017774981.1"/>
    </source>
</evidence>
<feature type="domain" description="CCHC-type" evidence="6">
    <location>
        <begin position="144"/>
        <end position="160"/>
    </location>
</feature>
<protein>
    <submittedName>
        <fullName evidence="8 9">Serine/arginine-rich splicing factor 7-like isoform X1</fullName>
    </submittedName>
</protein>
<dbReference type="SMART" id="SM00360">
    <property type="entry name" value="RRM"/>
    <property type="match status" value="1"/>
</dbReference>
<evidence type="ECO:0000313" key="9">
    <source>
        <dbReference type="RefSeq" id="XP_017774982.1"/>
    </source>
</evidence>
<dbReference type="InterPro" id="IPR036875">
    <property type="entry name" value="Znf_CCHC_sf"/>
</dbReference>
<dbReference type="SUPFAM" id="SSF57756">
    <property type="entry name" value="Retrovirus zinc finger-like domains"/>
    <property type="match status" value="1"/>
</dbReference>
<name>A0ABM1MK81_NICVS</name>
<evidence type="ECO:0000259" key="6">
    <source>
        <dbReference type="PROSITE" id="PS50158"/>
    </source>
</evidence>
<dbReference type="PROSITE" id="PS50102">
    <property type="entry name" value="RRM"/>
    <property type="match status" value="1"/>
</dbReference>
<sequence length="223" mass="25785">MRGNEQGSPRGHRSRSCSRSMSKSSRGSKKSGQRSSYTKSRSRSRSRSSSQEFDGYRLHIADIGENIRKSDLEKLFSSYGTLREIWMTNSTPCFGFAVYKDKKDAATALTETDGVEVAGSRIRVSYAKPRTRGSGRRFFNPNMRCYQCGYTGHFYRDCPDMNGGGDKRGGGSRYDSHSDRNSSRRRERERDYHHERDHSSRRHRSSRRHEDYGSSRSSRRNRY</sequence>
<evidence type="ECO:0000256" key="4">
    <source>
        <dbReference type="SAM" id="MobiDB-lite"/>
    </source>
</evidence>
<feature type="region of interest" description="Disordered" evidence="4">
    <location>
        <begin position="165"/>
        <end position="223"/>
    </location>
</feature>
<dbReference type="PANTHER" id="PTHR48038:SF1">
    <property type="entry name" value="RIBONUCLEOPROTEIN RB97D"/>
    <property type="match status" value="1"/>
</dbReference>
<feature type="compositionally biased region" description="Basic and acidic residues" evidence="4">
    <location>
        <begin position="165"/>
        <end position="198"/>
    </location>
</feature>
<evidence type="ECO:0000313" key="7">
    <source>
        <dbReference type="Proteomes" id="UP000695000"/>
    </source>
</evidence>
<dbReference type="InterPro" id="IPR001878">
    <property type="entry name" value="Znf_CCHC"/>
</dbReference>
<dbReference type="Proteomes" id="UP000695000">
    <property type="component" value="Unplaced"/>
</dbReference>
<keyword evidence="7" id="KW-1185">Reference proteome</keyword>
<dbReference type="Gene3D" id="4.10.60.10">
    <property type="entry name" value="Zinc finger, CCHC-type"/>
    <property type="match status" value="1"/>
</dbReference>
<feature type="domain" description="RRM" evidence="5">
    <location>
        <begin position="56"/>
        <end position="129"/>
    </location>
</feature>
<proteinExistence type="predicted"/>